<organism evidence="1 2">
    <name type="scientific">Neisseria bacilliformis ATCC BAA-1200</name>
    <dbReference type="NCBI Taxonomy" id="888742"/>
    <lineage>
        <taxon>Bacteria</taxon>
        <taxon>Pseudomonadati</taxon>
        <taxon>Pseudomonadota</taxon>
        <taxon>Betaproteobacteria</taxon>
        <taxon>Neisseriales</taxon>
        <taxon>Neisseriaceae</taxon>
        <taxon>Neisseria</taxon>
    </lineage>
</organism>
<protein>
    <submittedName>
        <fullName evidence="1">Uncharacterized protein</fullName>
    </submittedName>
</protein>
<keyword evidence="2" id="KW-1185">Reference proteome</keyword>
<dbReference type="EMBL" id="AFAY01000042">
    <property type="protein sequence ID" value="EGF10409.1"/>
    <property type="molecule type" value="Genomic_DNA"/>
</dbReference>
<sequence length="45" mass="5042">MQIDDAPANACVASGRHTLRMARKPILWKPIFQTASKQPEKHQAV</sequence>
<dbReference type="Proteomes" id="UP000004105">
    <property type="component" value="Unassembled WGS sequence"/>
</dbReference>
<reference evidence="1 2" key="1">
    <citation type="submission" date="2011-02" db="EMBL/GenBank/DDBJ databases">
        <authorList>
            <person name="Muzny D."/>
            <person name="Qin X."/>
            <person name="Deng J."/>
            <person name="Jiang H."/>
            <person name="Liu Y."/>
            <person name="Qu J."/>
            <person name="Song X.-Z."/>
            <person name="Zhang L."/>
            <person name="Thornton R."/>
            <person name="Coyle M."/>
            <person name="Francisco L."/>
            <person name="Jackson L."/>
            <person name="Javaid M."/>
            <person name="Korchina V."/>
            <person name="Kovar C."/>
            <person name="Mata R."/>
            <person name="Mathew T."/>
            <person name="Ngo R."/>
            <person name="Nguyen L."/>
            <person name="Nguyen N."/>
            <person name="Okwuonu G."/>
            <person name="Ongeri F."/>
            <person name="Pham C."/>
            <person name="Simmons D."/>
            <person name="Wilczek-Boney K."/>
            <person name="Hale W."/>
            <person name="Jakkamsetti A."/>
            <person name="Pham P."/>
            <person name="Ruth R."/>
            <person name="San Lucas F."/>
            <person name="Warren J."/>
            <person name="Zhang J."/>
            <person name="Zhao Z."/>
            <person name="Zhou C."/>
            <person name="Zhu D."/>
            <person name="Lee S."/>
            <person name="Bess C."/>
            <person name="Blankenburg K."/>
            <person name="Forbes L."/>
            <person name="Fu Q."/>
            <person name="Gubbala S."/>
            <person name="Hirani K."/>
            <person name="Jayaseelan J.C."/>
            <person name="Lara F."/>
            <person name="Munidasa M."/>
            <person name="Palculict T."/>
            <person name="Patil S."/>
            <person name="Pu L.-L."/>
            <person name="Saada N."/>
            <person name="Tang L."/>
            <person name="Weissenberger G."/>
            <person name="Zhu Y."/>
            <person name="Hemphill L."/>
            <person name="Shang Y."/>
            <person name="Youmans B."/>
            <person name="Ayvaz T."/>
            <person name="Ross M."/>
            <person name="Santibanez J."/>
            <person name="Aqrawi P."/>
            <person name="Gross S."/>
            <person name="Joshi V."/>
            <person name="Fowler G."/>
            <person name="Nazareth L."/>
            <person name="Reid J."/>
            <person name="Worley K."/>
            <person name="Petrosino J."/>
            <person name="Highlander S."/>
            <person name="Gibbs R."/>
        </authorList>
    </citation>
    <scope>NUCLEOTIDE SEQUENCE [LARGE SCALE GENOMIC DNA]</scope>
    <source>
        <strain evidence="1 2">ATCC BAA-1200</strain>
    </source>
</reference>
<evidence type="ECO:0000313" key="2">
    <source>
        <dbReference type="Proteomes" id="UP000004105"/>
    </source>
</evidence>
<proteinExistence type="predicted"/>
<comment type="caution">
    <text evidence="1">The sequence shown here is derived from an EMBL/GenBank/DDBJ whole genome shotgun (WGS) entry which is preliminary data.</text>
</comment>
<accession>F2BE90</accession>
<dbReference type="HOGENOM" id="CLU_3202385_0_0_4"/>
<dbReference type="AlphaFoldDB" id="F2BE90"/>
<name>F2BE90_9NEIS</name>
<evidence type="ECO:0000313" key="1">
    <source>
        <dbReference type="EMBL" id="EGF10409.1"/>
    </source>
</evidence>
<gene>
    <name evidence="1" type="ORF">HMPREF9123_2046</name>
</gene>